<evidence type="ECO:0000256" key="18">
    <source>
        <dbReference type="PIRSR" id="PIRSR006135-1"/>
    </source>
</evidence>
<keyword evidence="14" id="KW-0067">ATP-binding</keyword>
<organism evidence="20 21">
    <name type="scientific">Paenibacillus oralis</name>
    <dbReference type="NCBI Taxonomy" id="2490856"/>
    <lineage>
        <taxon>Bacteria</taxon>
        <taxon>Bacillati</taxon>
        <taxon>Bacillota</taxon>
        <taxon>Bacilli</taxon>
        <taxon>Bacillales</taxon>
        <taxon>Paenibacillaceae</taxon>
        <taxon>Paenibacillus</taxon>
    </lineage>
</organism>
<evidence type="ECO:0000256" key="2">
    <source>
        <dbReference type="ARBA" id="ARBA00000711"/>
    </source>
</evidence>
<evidence type="ECO:0000256" key="7">
    <source>
        <dbReference type="ARBA" id="ARBA00007490"/>
    </source>
</evidence>
<evidence type="ECO:0000256" key="14">
    <source>
        <dbReference type="ARBA" id="ARBA00022840"/>
    </source>
</evidence>
<feature type="binding site" evidence="19">
    <location>
        <position position="63"/>
    </location>
    <ligand>
        <name>GTP</name>
        <dbReference type="ChEBI" id="CHEBI:37565"/>
    </ligand>
</feature>
<name>A0A3P3U2K0_9BACL</name>
<dbReference type="PIRSF" id="PIRSF006135">
    <property type="entry name" value="CobU"/>
    <property type="match status" value="1"/>
</dbReference>
<evidence type="ECO:0000256" key="3">
    <source>
        <dbReference type="ARBA" id="ARBA00001522"/>
    </source>
</evidence>
<dbReference type="GO" id="GO:0043752">
    <property type="term" value="F:adenosylcobinamide kinase activity"/>
    <property type="evidence" value="ECO:0007669"/>
    <property type="project" value="UniProtKB-EC"/>
</dbReference>
<gene>
    <name evidence="20" type="ORF">EHV15_16655</name>
</gene>
<proteinExistence type="inferred from homology"/>
<comment type="function">
    <text evidence="4">Catalyzes ATP-dependent phosphorylation of adenosylcobinamide and addition of GMP to adenosylcobinamide phosphate.</text>
</comment>
<evidence type="ECO:0000256" key="1">
    <source>
        <dbReference type="ARBA" id="ARBA00000312"/>
    </source>
</evidence>
<evidence type="ECO:0000313" key="20">
    <source>
        <dbReference type="EMBL" id="RRJ64370.1"/>
    </source>
</evidence>
<keyword evidence="11 20" id="KW-0808">Transferase</keyword>
<evidence type="ECO:0000256" key="9">
    <source>
        <dbReference type="ARBA" id="ARBA00012523"/>
    </source>
</evidence>
<evidence type="ECO:0000256" key="10">
    <source>
        <dbReference type="ARBA" id="ARBA00022573"/>
    </source>
</evidence>
<comment type="caution">
    <text evidence="20">The sequence shown here is derived from an EMBL/GenBank/DDBJ whole genome shotgun (WGS) entry which is preliminary data.</text>
</comment>
<dbReference type="Proteomes" id="UP000267017">
    <property type="component" value="Unassembled WGS sequence"/>
</dbReference>
<evidence type="ECO:0000313" key="21">
    <source>
        <dbReference type="Proteomes" id="UP000267017"/>
    </source>
</evidence>
<protein>
    <recommendedName>
        <fullName evidence="16">Adenosylcobinamide kinase</fullName>
        <ecNumber evidence="8">2.7.1.156</ecNumber>
        <ecNumber evidence="9">2.7.7.62</ecNumber>
    </recommendedName>
    <alternativeName>
        <fullName evidence="17">Adenosylcobinamide-phosphate guanylyltransferase</fullName>
    </alternativeName>
</protein>
<dbReference type="GO" id="GO:0009236">
    <property type="term" value="P:cobalamin biosynthetic process"/>
    <property type="evidence" value="ECO:0007669"/>
    <property type="project" value="UniProtKB-UniPathway"/>
</dbReference>
<evidence type="ECO:0000256" key="17">
    <source>
        <dbReference type="ARBA" id="ARBA00030571"/>
    </source>
</evidence>
<keyword evidence="10" id="KW-0169">Cobalamin biosynthesis</keyword>
<dbReference type="EC" id="2.7.1.156" evidence="8"/>
<dbReference type="UniPathway" id="UPA00148">
    <property type="reaction ID" value="UER00236"/>
</dbReference>
<dbReference type="GO" id="GO:0008820">
    <property type="term" value="F:cobinamide phosphate guanylyltransferase activity"/>
    <property type="evidence" value="ECO:0007669"/>
    <property type="project" value="UniProtKB-EC"/>
</dbReference>
<dbReference type="EMBL" id="RRCN01000001">
    <property type="protein sequence ID" value="RRJ64370.1"/>
    <property type="molecule type" value="Genomic_DNA"/>
</dbReference>
<evidence type="ECO:0000256" key="12">
    <source>
        <dbReference type="ARBA" id="ARBA00022741"/>
    </source>
</evidence>
<keyword evidence="12 19" id="KW-0547">Nucleotide-binding</keyword>
<dbReference type="AlphaFoldDB" id="A0A3P3U2K0"/>
<keyword evidence="20" id="KW-0548">Nucleotidyltransferase</keyword>
<feature type="binding site" evidence="19">
    <location>
        <begin position="49"/>
        <end position="52"/>
    </location>
    <ligand>
        <name>GTP</name>
        <dbReference type="ChEBI" id="CHEBI:37565"/>
    </ligand>
</feature>
<feature type="binding site" evidence="19">
    <location>
        <begin position="32"/>
        <end position="34"/>
    </location>
    <ligand>
        <name>GTP</name>
        <dbReference type="ChEBI" id="CHEBI:37565"/>
    </ligand>
</feature>
<dbReference type="InterPro" id="IPR003203">
    <property type="entry name" value="CobU/CobP"/>
</dbReference>
<evidence type="ECO:0000256" key="11">
    <source>
        <dbReference type="ARBA" id="ARBA00022679"/>
    </source>
</evidence>
<dbReference type="GO" id="GO:0005524">
    <property type="term" value="F:ATP binding"/>
    <property type="evidence" value="ECO:0007669"/>
    <property type="project" value="UniProtKB-KW"/>
</dbReference>
<comment type="catalytic activity">
    <reaction evidence="1">
        <text>adenosylcob(III)inamide + ATP = adenosylcob(III)inamide phosphate + ADP + H(+)</text>
        <dbReference type="Rhea" id="RHEA:15769"/>
        <dbReference type="ChEBI" id="CHEBI:2480"/>
        <dbReference type="ChEBI" id="CHEBI:15378"/>
        <dbReference type="ChEBI" id="CHEBI:30616"/>
        <dbReference type="ChEBI" id="CHEBI:58502"/>
        <dbReference type="ChEBI" id="CHEBI:456216"/>
        <dbReference type="EC" id="2.7.1.156"/>
    </reaction>
</comment>
<evidence type="ECO:0000256" key="8">
    <source>
        <dbReference type="ARBA" id="ARBA00012016"/>
    </source>
</evidence>
<dbReference type="SUPFAM" id="SSF52540">
    <property type="entry name" value="P-loop containing nucleoside triphosphate hydrolases"/>
    <property type="match status" value="1"/>
</dbReference>
<dbReference type="Pfam" id="PF02283">
    <property type="entry name" value="CobU"/>
    <property type="match status" value="2"/>
</dbReference>
<evidence type="ECO:0000256" key="16">
    <source>
        <dbReference type="ARBA" id="ARBA00029570"/>
    </source>
</evidence>
<feature type="active site" description="GMP-histidine intermediate" evidence="18">
    <location>
        <position position="48"/>
    </location>
</feature>
<accession>A0A3P3U2K0</accession>
<dbReference type="OrthoDB" id="9799422at2"/>
<dbReference type="InterPro" id="IPR027417">
    <property type="entry name" value="P-loop_NTPase"/>
</dbReference>
<feature type="binding site" evidence="19">
    <location>
        <position position="108"/>
    </location>
    <ligand>
        <name>GTP</name>
        <dbReference type="ChEBI" id="CHEBI:37565"/>
    </ligand>
</feature>
<feature type="binding site" evidence="19">
    <location>
        <begin position="7"/>
        <end position="14"/>
    </location>
    <ligand>
        <name>GTP</name>
        <dbReference type="ChEBI" id="CHEBI:37565"/>
    </ligand>
</feature>
<comment type="pathway">
    <text evidence="6">Cofactor biosynthesis; adenosylcobalamin biosynthesis; adenosylcobalamin from cob(II)yrinate a,c-diamide: step 5/7.</text>
</comment>
<keyword evidence="21" id="KW-1185">Reference proteome</keyword>
<comment type="catalytic activity">
    <reaction evidence="3">
        <text>adenosylcob(III)inamide + GTP = adenosylcob(III)inamide phosphate + GDP + H(+)</text>
        <dbReference type="Rhea" id="RHEA:15765"/>
        <dbReference type="ChEBI" id="CHEBI:2480"/>
        <dbReference type="ChEBI" id="CHEBI:15378"/>
        <dbReference type="ChEBI" id="CHEBI:37565"/>
        <dbReference type="ChEBI" id="CHEBI:58189"/>
        <dbReference type="ChEBI" id="CHEBI:58502"/>
        <dbReference type="EC" id="2.7.1.156"/>
    </reaction>
</comment>
<comment type="pathway">
    <text evidence="5">Cofactor biosynthesis; adenosylcobalamin biosynthesis; adenosylcobalamin from cob(II)yrinate a,c-diamide: step 6/7.</text>
</comment>
<keyword evidence="15 19" id="KW-0342">GTP-binding</keyword>
<dbReference type="PANTHER" id="PTHR34848:SF1">
    <property type="entry name" value="BIFUNCTIONAL ADENOSYLCOBALAMIN BIOSYNTHESIS PROTEIN COBU"/>
    <property type="match status" value="1"/>
</dbReference>
<dbReference type="EC" id="2.7.7.62" evidence="9"/>
<evidence type="ECO:0000256" key="19">
    <source>
        <dbReference type="PIRSR" id="PIRSR006135-2"/>
    </source>
</evidence>
<sequence length="206" mass="22537">MKVTITGGARSGKSSFAERWIMKHAKAALYIATGQAFDEEMAERIALHRRQREQSGFAWTTVEEPLRLAEKLTELGDELRASGAEAAGTNQQGTEKAGSSATAVVLVDCLTLWLSNMLLEQGERPDAAEVMEREIGRLAAAAEAFPGTLVMVTNEVGDGIVPEYPLGRLYRDLAGRLNRRMAAISEQVFLVTAGIPIELKSREYRL</sequence>
<comment type="similarity">
    <text evidence="7">Belongs to the CobU/CobP family.</text>
</comment>
<evidence type="ECO:0000256" key="4">
    <source>
        <dbReference type="ARBA" id="ARBA00003889"/>
    </source>
</evidence>
<dbReference type="CDD" id="cd00544">
    <property type="entry name" value="CobU"/>
    <property type="match status" value="1"/>
</dbReference>
<dbReference type="RefSeq" id="WP_128632181.1">
    <property type="nucleotide sequence ID" value="NZ_RRCN01000001.1"/>
</dbReference>
<dbReference type="PANTHER" id="PTHR34848">
    <property type="match status" value="1"/>
</dbReference>
<evidence type="ECO:0000256" key="13">
    <source>
        <dbReference type="ARBA" id="ARBA00022777"/>
    </source>
</evidence>
<dbReference type="GO" id="GO:0005525">
    <property type="term" value="F:GTP binding"/>
    <property type="evidence" value="ECO:0007669"/>
    <property type="project" value="UniProtKB-KW"/>
</dbReference>
<comment type="catalytic activity">
    <reaction evidence="2">
        <text>adenosylcob(III)inamide phosphate + GTP + H(+) = adenosylcob(III)inamide-GDP + diphosphate</text>
        <dbReference type="Rhea" id="RHEA:22712"/>
        <dbReference type="ChEBI" id="CHEBI:15378"/>
        <dbReference type="ChEBI" id="CHEBI:33019"/>
        <dbReference type="ChEBI" id="CHEBI:37565"/>
        <dbReference type="ChEBI" id="CHEBI:58502"/>
        <dbReference type="ChEBI" id="CHEBI:60487"/>
        <dbReference type="EC" id="2.7.7.62"/>
    </reaction>
</comment>
<reference evidence="20 21" key="1">
    <citation type="submission" date="2018-11" db="EMBL/GenBank/DDBJ databases">
        <title>Genome sequencing of Paenibacillus sp. KCOM 3021 (= ChDC PVNT-B20).</title>
        <authorList>
            <person name="Kook J.-K."/>
            <person name="Park S.-N."/>
            <person name="Lim Y.K."/>
        </authorList>
    </citation>
    <scope>NUCLEOTIDE SEQUENCE [LARGE SCALE GENOMIC DNA]</scope>
    <source>
        <strain evidence="20 21">KCOM 3021</strain>
    </source>
</reference>
<evidence type="ECO:0000256" key="5">
    <source>
        <dbReference type="ARBA" id="ARBA00004692"/>
    </source>
</evidence>
<keyword evidence="13 20" id="KW-0418">Kinase</keyword>
<dbReference type="Gene3D" id="3.40.50.300">
    <property type="entry name" value="P-loop containing nucleotide triphosphate hydrolases"/>
    <property type="match status" value="1"/>
</dbReference>
<evidence type="ECO:0000256" key="15">
    <source>
        <dbReference type="ARBA" id="ARBA00023134"/>
    </source>
</evidence>
<evidence type="ECO:0000256" key="6">
    <source>
        <dbReference type="ARBA" id="ARBA00005159"/>
    </source>
</evidence>